<comment type="caution">
    <text evidence="1">The sequence shown here is derived from an EMBL/GenBank/DDBJ whole genome shotgun (WGS) entry which is preliminary data.</text>
</comment>
<dbReference type="Proteomes" id="UP001500975">
    <property type="component" value="Unassembled WGS sequence"/>
</dbReference>
<organism evidence="1 2">
    <name type="scientific">Variovorax defluvii</name>
    <dbReference type="NCBI Taxonomy" id="913761"/>
    <lineage>
        <taxon>Bacteria</taxon>
        <taxon>Pseudomonadati</taxon>
        <taxon>Pseudomonadota</taxon>
        <taxon>Betaproteobacteria</taxon>
        <taxon>Burkholderiales</taxon>
        <taxon>Comamonadaceae</taxon>
        <taxon>Variovorax</taxon>
    </lineage>
</organism>
<dbReference type="RefSeq" id="WP_345540117.1">
    <property type="nucleotide sequence ID" value="NZ_BAABGJ010000075.1"/>
</dbReference>
<evidence type="ECO:0000313" key="1">
    <source>
        <dbReference type="EMBL" id="GAA4351629.1"/>
    </source>
</evidence>
<dbReference type="SUPFAM" id="SSF55781">
    <property type="entry name" value="GAF domain-like"/>
    <property type="match status" value="1"/>
</dbReference>
<sequence>MLEIDLSAQTEAVRNVLANHGIRPALALLNDRTPYRYTALYKLIGVTMHAAHVFDRQSEYRTWLKAVPLDSSFCALAMREGEFVTRHASADPRLTQKRPLAGLVESYYGRVLRRGDGTPWGTFIHFDLEPRSIAEGEVAFLKGVVPLFLDYLD</sequence>
<protein>
    <recommendedName>
        <fullName evidence="3">PAS domain-containing protein</fullName>
    </recommendedName>
</protein>
<evidence type="ECO:0000313" key="2">
    <source>
        <dbReference type="Proteomes" id="UP001500975"/>
    </source>
</evidence>
<gene>
    <name evidence="1" type="ORF">GCM10023165_40030</name>
</gene>
<reference evidence="2" key="1">
    <citation type="journal article" date="2019" name="Int. J. Syst. Evol. Microbiol.">
        <title>The Global Catalogue of Microorganisms (GCM) 10K type strain sequencing project: providing services to taxonomists for standard genome sequencing and annotation.</title>
        <authorList>
            <consortium name="The Broad Institute Genomics Platform"/>
            <consortium name="The Broad Institute Genome Sequencing Center for Infectious Disease"/>
            <person name="Wu L."/>
            <person name="Ma J."/>
        </authorList>
    </citation>
    <scope>NUCLEOTIDE SEQUENCE [LARGE SCALE GENOMIC DNA]</scope>
    <source>
        <strain evidence="2">JCM 17804</strain>
    </source>
</reference>
<evidence type="ECO:0008006" key="3">
    <source>
        <dbReference type="Google" id="ProtNLM"/>
    </source>
</evidence>
<name>A0ABP8I548_9BURK</name>
<keyword evidence="2" id="KW-1185">Reference proteome</keyword>
<accession>A0ABP8I548</accession>
<proteinExistence type="predicted"/>
<dbReference type="EMBL" id="BAABGJ010000075">
    <property type="protein sequence ID" value="GAA4351629.1"/>
    <property type="molecule type" value="Genomic_DNA"/>
</dbReference>